<dbReference type="EMBL" id="JADQDK010000001">
    <property type="protein sequence ID" value="MBW0138450.1"/>
    <property type="molecule type" value="Genomic_DNA"/>
</dbReference>
<reference evidence="3 4" key="1">
    <citation type="submission" date="2020-11" db="EMBL/GenBank/DDBJ databases">
        <title>Pseudonocardia abyssalis sp. nov. and Pseudonocardia oceani sp. nov., description and phylogenomic analysis of two novel actinomycetes isolated from the deep Southern Ocean.</title>
        <authorList>
            <person name="Parra J."/>
        </authorList>
    </citation>
    <scope>NUCLEOTIDE SEQUENCE [LARGE SCALE GENOMIC DNA]</scope>
    <source>
        <strain evidence="3 4">KRD-168</strain>
    </source>
</reference>
<evidence type="ECO:0000256" key="1">
    <source>
        <dbReference type="PROSITE-ProRule" id="PRU00409"/>
    </source>
</evidence>
<dbReference type="RefSeq" id="WP_218602111.1">
    <property type="nucleotide sequence ID" value="NZ_JADQDJ010000048.1"/>
</dbReference>
<gene>
    <name evidence="3" type="ORF">I4I81_29920</name>
</gene>
<dbReference type="Proteomes" id="UP000694287">
    <property type="component" value="Unassembled WGS sequence"/>
</dbReference>
<keyword evidence="1" id="KW-0067">ATP-binding</keyword>
<organism evidence="3 4">
    <name type="scientific">Pseudonocardia abyssalis</name>
    <dbReference type="NCBI Taxonomy" id="2792008"/>
    <lineage>
        <taxon>Bacteria</taxon>
        <taxon>Bacillati</taxon>
        <taxon>Actinomycetota</taxon>
        <taxon>Actinomycetes</taxon>
        <taxon>Pseudonocardiales</taxon>
        <taxon>Pseudonocardiaceae</taxon>
        <taxon>Pseudonocardia</taxon>
    </lineage>
</organism>
<keyword evidence="4" id="KW-1185">Reference proteome</keyword>
<comment type="caution">
    <text evidence="3">The sequence shown here is derived from an EMBL/GenBank/DDBJ whole genome shotgun (WGS) entry which is preliminary data.</text>
</comment>
<evidence type="ECO:0000313" key="4">
    <source>
        <dbReference type="Proteomes" id="UP000694287"/>
    </source>
</evidence>
<dbReference type="InterPro" id="IPR011761">
    <property type="entry name" value="ATP-grasp"/>
</dbReference>
<sequence length="415" mass="45490">MTAPPLHSRPAPVRPAPSRSALPRLIVLHPNDGSLTIARVLARRGVDVHLLTSAAFAHALRSRAVTGRVLPDPGEFPELWTAELRRLAEDGGGVLLSGSDAATKYLAEHRAAVPAALRSFESGDGAHLALMDKNRLYELAAEAGVRTPWMHHVSTRSQLEAVRGSLTYPCIVKATLGHVAREKAGFGTTRLASDAELQDKAGILLDLGLDIVLTELVPGPETALEGSVLVRERSGEITLRYGRRKIRQWPVDYGVGSMLESFDVPEAHANHLRLLEHVGFVGIASCEMKRHADTGELYLIEINVRIPGNFGLSQACGADGPWRLYATLAGRELGAQPRPVPGRKVWLPEEDLRTIRFRLQNGLTTVPEVLRTFRGVRDIGVLSLRDPMPGLTWATELVTRRPRRLLREALARRSH</sequence>
<keyword evidence="1" id="KW-0547">Nucleotide-binding</keyword>
<evidence type="ECO:0000259" key="2">
    <source>
        <dbReference type="PROSITE" id="PS50975"/>
    </source>
</evidence>
<proteinExistence type="predicted"/>
<name>A0ABS6V1V8_9PSEU</name>
<accession>A0ABS6V1V8</accession>
<feature type="domain" description="ATP-grasp" evidence="2">
    <location>
        <begin position="137"/>
        <end position="329"/>
    </location>
</feature>
<dbReference type="PROSITE" id="PS50975">
    <property type="entry name" value="ATP_GRASP"/>
    <property type="match status" value="1"/>
</dbReference>
<protein>
    <recommendedName>
        <fullName evidence="2">ATP-grasp domain-containing protein</fullName>
    </recommendedName>
</protein>
<evidence type="ECO:0000313" key="3">
    <source>
        <dbReference type="EMBL" id="MBW0138450.1"/>
    </source>
</evidence>